<dbReference type="HOGENOM" id="CLU_154301_0_0_1"/>
<dbReference type="EMBL" id="KN825240">
    <property type="protein sequence ID" value="KIK92819.1"/>
    <property type="molecule type" value="Genomic_DNA"/>
</dbReference>
<reference evidence="2 3" key="1">
    <citation type="submission" date="2014-04" db="EMBL/GenBank/DDBJ databases">
        <authorList>
            <consortium name="DOE Joint Genome Institute"/>
            <person name="Kuo A."/>
            <person name="Kohler A."/>
            <person name="Jargeat P."/>
            <person name="Nagy L.G."/>
            <person name="Floudas D."/>
            <person name="Copeland A."/>
            <person name="Barry K.W."/>
            <person name="Cichocki N."/>
            <person name="Veneault-Fourrey C."/>
            <person name="LaButti K."/>
            <person name="Lindquist E.A."/>
            <person name="Lipzen A."/>
            <person name="Lundell T."/>
            <person name="Morin E."/>
            <person name="Murat C."/>
            <person name="Sun H."/>
            <person name="Tunlid A."/>
            <person name="Henrissat B."/>
            <person name="Grigoriev I.V."/>
            <person name="Hibbett D.S."/>
            <person name="Martin F."/>
            <person name="Nordberg H.P."/>
            <person name="Cantor M.N."/>
            <person name="Hua S.X."/>
        </authorList>
    </citation>
    <scope>NUCLEOTIDE SEQUENCE [LARGE SCALE GENOMIC DNA]</scope>
    <source>
        <strain evidence="2 3">Ve08.2h10</strain>
    </source>
</reference>
<keyword evidence="1" id="KW-0732">Signal</keyword>
<accession>A0A0D0DZW5</accession>
<feature type="signal peptide" evidence="1">
    <location>
        <begin position="1"/>
        <end position="28"/>
    </location>
</feature>
<evidence type="ECO:0000313" key="2">
    <source>
        <dbReference type="EMBL" id="KIK92819.1"/>
    </source>
</evidence>
<dbReference type="OrthoDB" id="2678661at2759"/>
<reference evidence="3" key="2">
    <citation type="submission" date="2015-01" db="EMBL/GenBank/DDBJ databases">
        <title>Evolutionary Origins and Diversification of the Mycorrhizal Mutualists.</title>
        <authorList>
            <consortium name="DOE Joint Genome Institute"/>
            <consortium name="Mycorrhizal Genomics Consortium"/>
            <person name="Kohler A."/>
            <person name="Kuo A."/>
            <person name="Nagy L.G."/>
            <person name="Floudas D."/>
            <person name="Copeland A."/>
            <person name="Barry K.W."/>
            <person name="Cichocki N."/>
            <person name="Veneault-Fourrey C."/>
            <person name="LaButti K."/>
            <person name="Lindquist E.A."/>
            <person name="Lipzen A."/>
            <person name="Lundell T."/>
            <person name="Morin E."/>
            <person name="Murat C."/>
            <person name="Riley R."/>
            <person name="Ohm R."/>
            <person name="Sun H."/>
            <person name="Tunlid A."/>
            <person name="Henrissat B."/>
            <person name="Grigoriev I.V."/>
            <person name="Hibbett D.S."/>
            <person name="Martin F."/>
        </authorList>
    </citation>
    <scope>NUCLEOTIDE SEQUENCE [LARGE SCALE GENOMIC DNA]</scope>
    <source>
        <strain evidence="3">Ve08.2h10</strain>
    </source>
</reference>
<keyword evidence="3" id="KW-1185">Reference proteome</keyword>
<proteinExistence type="predicted"/>
<feature type="non-terminal residue" evidence="2">
    <location>
        <position position="1"/>
    </location>
</feature>
<dbReference type="Proteomes" id="UP000054538">
    <property type="component" value="Unassembled WGS sequence"/>
</dbReference>
<sequence length="128" mass="14097">AVKVITILSSMEHAGLNLLLLLDLLSWGDQECVVSVKIRYEHTALMVSEELPGIMEYWRSPPQATGSMDVHAKAAQPVVEEFSFSCIADIIEKELQGIQELSICPSDEVSDSGLTCFLIEDMVLKLST</sequence>
<dbReference type="AlphaFoldDB" id="A0A0D0DZW5"/>
<evidence type="ECO:0000256" key="1">
    <source>
        <dbReference type="SAM" id="SignalP"/>
    </source>
</evidence>
<gene>
    <name evidence="2" type="ORF">PAXRUDRAFT_791231</name>
</gene>
<dbReference type="InParanoid" id="A0A0D0DZW5"/>
<feature type="chain" id="PRO_5002208705" evidence="1">
    <location>
        <begin position="29"/>
        <end position="128"/>
    </location>
</feature>
<evidence type="ECO:0000313" key="3">
    <source>
        <dbReference type="Proteomes" id="UP000054538"/>
    </source>
</evidence>
<name>A0A0D0DZW5_9AGAM</name>
<protein>
    <submittedName>
        <fullName evidence="2">Uncharacterized protein</fullName>
    </submittedName>
</protein>
<organism evidence="2 3">
    <name type="scientific">Paxillus rubicundulus Ve08.2h10</name>
    <dbReference type="NCBI Taxonomy" id="930991"/>
    <lineage>
        <taxon>Eukaryota</taxon>
        <taxon>Fungi</taxon>
        <taxon>Dikarya</taxon>
        <taxon>Basidiomycota</taxon>
        <taxon>Agaricomycotina</taxon>
        <taxon>Agaricomycetes</taxon>
        <taxon>Agaricomycetidae</taxon>
        <taxon>Boletales</taxon>
        <taxon>Paxilineae</taxon>
        <taxon>Paxillaceae</taxon>
        <taxon>Paxillus</taxon>
    </lineage>
</organism>